<feature type="signal peptide" evidence="7">
    <location>
        <begin position="1"/>
        <end position="17"/>
    </location>
</feature>
<dbReference type="InterPro" id="IPR011547">
    <property type="entry name" value="SLC26A/SulP_dom"/>
</dbReference>
<keyword evidence="2 6" id="KW-0812">Transmembrane</keyword>
<keyword evidence="3 6" id="KW-1133">Transmembrane helix</keyword>
<dbReference type="Pfam" id="PF00916">
    <property type="entry name" value="Sulfate_transp"/>
    <property type="match status" value="2"/>
</dbReference>
<evidence type="ECO:0000259" key="8">
    <source>
        <dbReference type="PROSITE" id="PS50801"/>
    </source>
</evidence>
<evidence type="ECO:0000256" key="7">
    <source>
        <dbReference type="SAM" id="SignalP"/>
    </source>
</evidence>
<evidence type="ECO:0000256" key="3">
    <source>
        <dbReference type="ARBA" id="ARBA00022989"/>
    </source>
</evidence>
<dbReference type="SUPFAM" id="SSF52091">
    <property type="entry name" value="SpoIIaa-like"/>
    <property type="match status" value="1"/>
</dbReference>
<sequence>MLLRCLFVLSIVVTVGAMLSVEKYIRKYKPITSVQGTRTIHRYPKNVIEVTLSFGATDEMILAAETAINDYYSGVLMTQGEETEKMGEVMERYFGGFWSVGIFDDPYGFSWTIIRRSPAFAMFDVNGKGILFAKEADNSCAAFLSYFSCDFRSSVRSLSSIPFRFVLWLFEMEKSSSTVSNSSVASFTPPVEWELQERTPMNQVEFDKRFGYVRPEEGSPLLTASKRYFGKFILPFSSPTLFWKTTIGFVPILQWLPRYRIKENLLNDVVGGFMVGIMHVPQGIAYAVLAGVHPVVGLYTSFFPVITYMLFGTSRHASIGSFAVVALMTGQTVHRVSTPTDVNITHTIGTSAGSRYEPEEVASALTLTIGITQIVIGTAGLDFVTTYFSEQLVAGFTTGASVHVFVTQLKDITGIYGTPRRTGVGNAILSNHFSRQHFKKSEHQKLRNSQQKNTETHRTKYNITTSFCPKIRRQPSEFLGGFKRTPRINAEEDESARREKRQHFHLTLRVEDRLELPEETVQHDLRASDVILEIHRINWTTAIVSAITILLLTTGKKIVNPIVRKRSPVPIPFELLAIMLGMTISGILSLETKYFVAVVGHIPTGLPFPSLPRVELLPALLRDAISISVVIMAVHISMAKLLAKKYQYPIDVKQEFFAAGFTSTISSFFPVFPSSCSLARTLVNASAGSKTQLFAAFSSLFIFVVVQFSGTWLKVLPMCILASIIIVALLDMFAKFQQLPGIWAISKIDCAIWIVAFLATACIDVMDGLAIAIAFALLTTVFRLQWPTWHILAHVKGTMEYRDVERYQQVDFVQGICIVRFDAPLLFTNVEQFRTMVYNVSKNWNSIACNFHATWDSGSEKEDASNQKRQSAPKRGRFLIIDCSGFVYVDMMGVNCLKEVYEDLLKKNIVVFFAAPKAPVRELFEAAGLYESVKKTNFYPTIHDAMFFAKQRRKEAALASMESSGSSDETALLSNDLSPQASRKY</sequence>
<dbReference type="Pfam" id="PF01740">
    <property type="entry name" value="STAS"/>
    <property type="match status" value="1"/>
</dbReference>
<evidence type="ECO:0000313" key="10">
    <source>
        <dbReference type="Proteomes" id="UP001303046"/>
    </source>
</evidence>
<keyword evidence="4 6" id="KW-0472">Membrane</keyword>
<evidence type="ECO:0000256" key="4">
    <source>
        <dbReference type="ARBA" id="ARBA00023136"/>
    </source>
</evidence>
<feature type="region of interest" description="Disordered" evidence="5">
    <location>
        <begin position="959"/>
        <end position="985"/>
    </location>
</feature>
<keyword evidence="7" id="KW-0732">Signal</keyword>
<feature type="chain" id="PRO_5047443561" description="STAS domain-containing protein" evidence="7">
    <location>
        <begin position="18"/>
        <end position="985"/>
    </location>
</feature>
<feature type="domain" description="STAS" evidence="8">
    <location>
        <begin position="806"/>
        <end position="949"/>
    </location>
</feature>
<dbReference type="InterPro" id="IPR018045">
    <property type="entry name" value="S04_transporter_CS"/>
</dbReference>
<evidence type="ECO:0000313" key="9">
    <source>
        <dbReference type="EMBL" id="KAK6748656.1"/>
    </source>
</evidence>
<dbReference type="Gene3D" id="3.30.750.24">
    <property type="entry name" value="STAS domain"/>
    <property type="match status" value="1"/>
</dbReference>
<dbReference type="EMBL" id="JAVFWL010000004">
    <property type="protein sequence ID" value="KAK6748656.1"/>
    <property type="molecule type" value="Genomic_DNA"/>
</dbReference>
<dbReference type="InterPro" id="IPR036513">
    <property type="entry name" value="STAS_dom_sf"/>
</dbReference>
<feature type="transmembrane region" description="Helical" evidence="6">
    <location>
        <begin position="754"/>
        <end position="778"/>
    </location>
</feature>
<gene>
    <name evidence="9" type="primary">Necator_chrIV.g14631</name>
    <name evidence="9" type="ORF">RB195_001336</name>
</gene>
<dbReference type="Proteomes" id="UP001303046">
    <property type="component" value="Unassembled WGS sequence"/>
</dbReference>
<evidence type="ECO:0000256" key="6">
    <source>
        <dbReference type="SAM" id="Phobius"/>
    </source>
</evidence>
<evidence type="ECO:0000256" key="1">
    <source>
        <dbReference type="ARBA" id="ARBA00004141"/>
    </source>
</evidence>
<reference evidence="9 10" key="1">
    <citation type="submission" date="2023-08" db="EMBL/GenBank/DDBJ databases">
        <title>A Necator americanus chromosomal reference genome.</title>
        <authorList>
            <person name="Ilik V."/>
            <person name="Petrzelkova K.J."/>
            <person name="Pardy F."/>
            <person name="Fuh T."/>
            <person name="Niatou-Singa F.S."/>
            <person name="Gouil Q."/>
            <person name="Baker L."/>
            <person name="Ritchie M.E."/>
            <person name="Jex A.R."/>
            <person name="Gazzola D."/>
            <person name="Li H."/>
            <person name="Toshio Fujiwara R."/>
            <person name="Zhan B."/>
            <person name="Aroian R.V."/>
            <person name="Pafco B."/>
            <person name="Schwarz E.M."/>
        </authorList>
    </citation>
    <scope>NUCLEOTIDE SEQUENCE [LARGE SCALE GENOMIC DNA]</scope>
    <source>
        <strain evidence="9 10">Aroian</strain>
        <tissue evidence="9">Whole animal</tissue>
    </source>
</reference>
<evidence type="ECO:0000256" key="2">
    <source>
        <dbReference type="ARBA" id="ARBA00022692"/>
    </source>
</evidence>
<name>A0ABR1DDT6_NECAM</name>
<dbReference type="InterPro" id="IPR002645">
    <property type="entry name" value="STAS_dom"/>
</dbReference>
<dbReference type="PROSITE" id="PS01130">
    <property type="entry name" value="SLC26A"/>
    <property type="match status" value="1"/>
</dbReference>
<proteinExistence type="predicted"/>
<organism evidence="9 10">
    <name type="scientific">Necator americanus</name>
    <name type="common">Human hookworm</name>
    <dbReference type="NCBI Taxonomy" id="51031"/>
    <lineage>
        <taxon>Eukaryota</taxon>
        <taxon>Metazoa</taxon>
        <taxon>Ecdysozoa</taxon>
        <taxon>Nematoda</taxon>
        <taxon>Chromadorea</taxon>
        <taxon>Rhabditida</taxon>
        <taxon>Rhabditina</taxon>
        <taxon>Rhabditomorpha</taxon>
        <taxon>Strongyloidea</taxon>
        <taxon>Ancylostomatidae</taxon>
        <taxon>Bunostominae</taxon>
        <taxon>Necator</taxon>
    </lineage>
</organism>
<dbReference type="PROSITE" id="PS50801">
    <property type="entry name" value="STAS"/>
    <property type="match status" value="1"/>
</dbReference>
<accession>A0ABR1DDT6</accession>
<dbReference type="PANTHER" id="PTHR11814">
    <property type="entry name" value="SULFATE TRANSPORTER"/>
    <property type="match status" value="1"/>
</dbReference>
<feature type="transmembrane region" description="Helical" evidence="6">
    <location>
        <begin position="575"/>
        <end position="604"/>
    </location>
</feature>
<comment type="caution">
    <text evidence="9">The sequence shown here is derived from an EMBL/GenBank/DDBJ whole genome shotgun (WGS) entry which is preliminary data.</text>
</comment>
<evidence type="ECO:0000256" key="5">
    <source>
        <dbReference type="SAM" id="MobiDB-lite"/>
    </source>
</evidence>
<feature type="compositionally biased region" description="Polar residues" evidence="5">
    <location>
        <begin position="961"/>
        <end position="985"/>
    </location>
</feature>
<feature type="transmembrane region" description="Helical" evidence="6">
    <location>
        <begin position="624"/>
        <end position="643"/>
    </location>
</feature>
<protein>
    <recommendedName>
        <fullName evidence="8">STAS domain-containing protein</fullName>
    </recommendedName>
</protein>
<keyword evidence="10" id="KW-1185">Reference proteome</keyword>
<feature type="transmembrane region" description="Helical" evidence="6">
    <location>
        <begin position="537"/>
        <end position="554"/>
    </location>
</feature>
<dbReference type="CDD" id="cd07042">
    <property type="entry name" value="STAS_SulP_like_sulfate_transporter"/>
    <property type="match status" value="1"/>
</dbReference>
<comment type="subcellular location">
    <subcellularLocation>
        <location evidence="1">Membrane</location>
        <topology evidence="1">Multi-pass membrane protein</topology>
    </subcellularLocation>
</comment>
<feature type="transmembrane region" description="Helical" evidence="6">
    <location>
        <begin position="655"/>
        <end position="672"/>
    </location>
</feature>
<dbReference type="InterPro" id="IPR001902">
    <property type="entry name" value="SLC26A/SulP_fam"/>
</dbReference>
<feature type="transmembrane region" description="Helical" evidence="6">
    <location>
        <begin position="715"/>
        <end position="734"/>
    </location>
</feature>